<name>A0A0B6ZUU8_9EUPU</name>
<evidence type="ECO:0000313" key="1">
    <source>
        <dbReference type="EMBL" id="CEK71525.1"/>
    </source>
</evidence>
<feature type="non-terminal residue" evidence="1">
    <location>
        <position position="112"/>
    </location>
</feature>
<feature type="non-terminal residue" evidence="1">
    <location>
        <position position="1"/>
    </location>
</feature>
<dbReference type="EMBL" id="HACG01024660">
    <property type="protein sequence ID" value="CEK71525.1"/>
    <property type="molecule type" value="Transcribed_RNA"/>
</dbReference>
<gene>
    <name evidence="1" type="primary">ORF78756</name>
</gene>
<organism evidence="1">
    <name type="scientific">Arion vulgaris</name>
    <dbReference type="NCBI Taxonomy" id="1028688"/>
    <lineage>
        <taxon>Eukaryota</taxon>
        <taxon>Metazoa</taxon>
        <taxon>Spiralia</taxon>
        <taxon>Lophotrochozoa</taxon>
        <taxon>Mollusca</taxon>
        <taxon>Gastropoda</taxon>
        <taxon>Heterobranchia</taxon>
        <taxon>Euthyneura</taxon>
        <taxon>Panpulmonata</taxon>
        <taxon>Eupulmonata</taxon>
        <taxon>Stylommatophora</taxon>
        <taxon>Helicina</taxon>
        <taxon>Arionoidea</taxon>
        <taxon>Arionidae</taxon>
        <taxon>Arion</taxon>
    </lineage>
</organism>
<accession>A0A0B6ZUU8</accession>
<dbReference type="AlphaFoldDB" id="A0A0B6ZUU8"/>
<reference evidence="1" key="1">
    <citation type="submission" date="2014-12" db="EMBL/GenBank/DDBJ databases">
        <title>Insight into the proteome of Arion vulgaris.</title>
        <authorList>
            <person name="Aradska J."/>
            <person name="Bulat T."/>
            <person name="Smidak R."/>
            <person name="Sarate P."/>
            <person name="Gangsoo J."/>
            <person name="Sialana F."/>
            <person name="Bilban M."/>
            <person name="Lubec G."/>
        </authorList>
    </citation>
    <scope>NUCLEOTIDE SEQUENCE</scope>
    <source>
        <tissue evidence="1">Skin</tissue>
    </source>
</reference>
<protein>
    <submittedName>
        <fullName evidence="1">Uncharacterized protein</fullName>
    </submittedName>
</protein>
<proteinExistence type="predicted"/>
<sequence>YSKSLLENDNYETLYHSASASLKRRRSVRIQESQNSNIEVITKDINPLDELAVITGTDLDQKSDSVGQNTEDSERNIISSAVKEQNSESLFKSIPSEGCIDTSISVDGTTDN</sequence>